<evidence type="ECO:0000313" key="2">
    <source>
        <dbReference type="Proteomes" id="UP000050320"/>
    </source>
</evidence>
<reference evidence="1 2" key="1">
    <citation type="submission" date="2015-09" db="EMBL/GenBank/DDBJ databases">
        <title>Heavy metals and arsenic resistance mechanisms in polyextremophilic archaea of the family Ferroplasmaceae.</title>
        <authorList>
            <person name="Bulaev A.G."/>
            <person name="Kanygina A.V."/>
        </authorList>
    </citation>
    <scope>NUCLEOTIDE SEQUENCE [LARGE SCALE GENOMIC DNA]</scope>
    <source>
        <strain evidence="1 2">VT</strain>
    </source>
</reference>
<comment type="caution">
    <text evidence="1">The sequence shown here is derived from an EMBL/GenBank/DDBJ whole genome shotgun (WGS) entry which is preliminary data.</text>
</comment>
<sequence>MGEANKKLKITRKGNIKNDVINILNENNTFKWMINTGVVNYNSLSRIIRDEIKKKYNYCPKINTISTIIRKNYIINKQKNPDNPFSEMKINIITGLSLLSCNYDINTMAAYFPYSRAIRIIPENNSMWIMISGETPENVIKSYPGNLYGDFIEINITLNGNKINEDSIQRFMETLSFNYINVSQLMISNDGFELFISARYLNKVLQLIETIRSAKHFHIFFKFIVFL</sequence>
<name>A0A0Q0VU15_9ARCH</name>
<accession>A0A0Q0VU15</accession>
<dbReference type="Proteomes" id="UP000050320">
    <property type="component" value="Unassembled WGS sequence"/>
</dbReference>
<protein>
    <submittedName>
        <fullName evidence="1">Uncharacterized protein</fullName>
    </submittedName>
</protein>
<organism evidence="1 2">
    <name type="scientific">Acidiplasma aeolicum</name>
    <dbReference type="NCBI Taxonomy" id="507754"/>
    <lineage>
        <taxon>Archaea</taxon>
        <taxon>Methanobacteriati</taxon>
        <taxon>Thermoplasmatota</taxon>
        <taxon>Thermoplasmata</taxon>
        <taxon>Thermoplasmatales</taxon>
        <taxon>Ferroplasmaceae</taxon>
        <taxon>Acidiplasma</taxon>
    </lineage>
</organism>
<dbReference type="AlphaFoldDB" id="A0A0Q0VU15"/>
<evidence type="ECO:0000313" key="1">
    <source>
        <dbReference type="EMBL" id="KQB35096.1"/>
    </source>
</evidence>
<keyword evidence="2" id="KW-1185">Reference proteome</keyword>
<dbReference type="EMBL" id="LKBG01000174">
    <property type="protein sequence ID" value="KQB35096.1"/>
    <property type="molecule type" value="Genomic_DNA"/>
</dbReference>
<dbReference type="OrthoDB" id="375422at2157"/>
<dbReference type="RefSeq" id="WP_055032465.1">
    <property type="nucleotide sequence ID" value="NZ_LKBG01000174.1"/>
</dbReference>
<proteinExistence type="predicted"/>
<gene>
    <name evidence="1" type="ORF">AOG54_09245</name>
</gene>